<name>A0A6A6DR62_9PEZI</name>
<feature type="non-terminal residue" evidence="2">
    <location>
        <position position="1"/>
    </location>
</feature>
<evidence type="ECO:0008006" key="4">
    <source>
        <dbReference type="Google" id="ProtNLM"/>
    </source>
</evidence>
<organism evidence="2 3">
    <name type="scientific">Zopfia rhizophila CBS 207.26</name>
    <dbReference type="NCBI Taxonomy" id="1314779"/>
    <lineage>
        <taxon>Eukaryota</taxon>
        <taxon>Fungi</taxon>
        <taxon>Dikarya</taxon>
        <taxon>Ascomycota</taxon>
        <taxon>Pezizomycotina</taxon>
        <taxon>Dothideomycetes</taxon>
        <taxon>Dothideomycetes incertae sedis</taxon>
        <taxon>Zopfiaceae</taxon>
        <taxon>Zopfia</taxon>
    </lineage>
</organism>
<dbReference type="AlphaFoldDB" id="A0A6A6DR62"/>
<dbReference type="OrthoDB" id="5599418at2759"/>
<accession>A0A6A6DR62</accession>
<evidence type="ECO:0000313" key="2">
    <source>
        <dbReference type="EMBL" id="KAF2180892.1"/>
    </source>
</evidence>
<keyword evidence="1" id="KW-1133">Transmembrane helix</keyword>
<keyword evidence="1" id="KW-0472">Membrane</keyword>
<feature type="transmembrane region" description="Helical" evidence="1">
    <location>
        <begin position="65"/>
        <end position="82"/>
    </location>
</feature>
<dbReference type="EMBL" id="ML994655">
    <property type="protein sequence ID" value="KAF2180892.1"/>
    <property type="molecule type" value="Genomic_DNA"/>
</dbReference>
<gene>
    <name evidence="2" type="ORF">K469DRAFT_590615</name>
</gene>
<protein>
    <recommendedName>
        <fullName evidence="4">DNA/RNA polymerase</fullName>
    </recommendedName>
</protein>
<reference evidence="2" key="1">
    <citation type="journal article" date="2020" name="Stud. Mycol.">
        <title>101 Dothideomycetes genomes: a test case for predicting lifestyles and emergence of pathogens.</title>
        <authorList>
            <person name="Haridas S."/>
            <person name="Albert R."/>
            <person name="Binder M."/>
            <person name="Bloem J."/>
            <person name="Labutti K."/>
            <person name="Salamov A."/>
            <person name="Andreopoulos B."/>
            <person name="Baker S."/>
            <person name="Barry K."/>
            <person name="Bills G."/>
            <person name="Bluhm B."/>
            <person name="Cannon C."/>
            <person name="Castanera R."/>
            <person name="Culley D."/>
            <person name="Daum C."/>
            <person name="Ezra D."/>
            <person name="Gonzalez J."/>
            <person name="Henrissat B."/>
            <person name="Kuo A."/>
            <person name="Liang C."/>
            <person name="Lipzen A."/>
            <person name="Lutzoni F."/>
            <person name="Magnuson J."/>
            <person name="Mondo S."/>
            <person name="Nolan M."/>
            <person name="Ohm R."/>
            <person name="Pangilinan J."/>
            <person name="Park H.-J."/>
            <person name="Ramirez L."/>
            <person name="Alfaro M."/>
            <person name="Sun H."/>
            <person name="Tritt A."/>
            <person name="Yoshinaga Y."/>
            <person name="Zwiers L.-H."/>
            <person name="Turgeon B."/>
            <person name="Goodwin S."/>
            <person name="Spatafora J."/>
            <person name="Crous P."/>
            <person name="Grigoriev I."/>
        </authorList>
    </citation>
    <scope>NUCLEOTIDE SEQUENCE</scope>
    <source>
        <strain evidence="2">CBS 207.26</strain>
    </source>
</reference>
<proteinExistence type="predicted"/>
<dbReference type="Proteomes" id="UP000800200">
    <property type="component" value="Unassembled WGS sequence"/>
</dbReference>
<sequence>KALAPKLKLDSKILLFKAYRKYLKLFLEKEVDKLPPLQDYRIDYYIKFKKINRKDLKLMLLLEKGFIYVSNSLAIILVLFIYKLSRGLHFYINYYVLNKISKKNKYSLPLIHKTLS</sequence>
<evidence type="ECO:0000313" key="3">
    <source>
        <dbReference type="Proteomes" id="UP000800200"/>
    </source>
</evidence>
<keyword evidence="1" id="KW-0812">Transmembrane</keyword>
<dbReference type="Gene3D" id="3.10.10.10">
    <property type="entry name" value="HIV Type 1 Reverse Transcriptase, subunit A, domain 1"/>
    <property type="match status" value="1"/>
</dbReference>
<keyword evidence="3" id="KW-1185">Reference proteome</keyword>
<evidence type="ECO:0000256" key="1">
    <source>
        <dbReference type="SAM" id="Phobius"/>
    </source>
</evidence>